<keyword evidence="3" id="KW-1003">Cell membrane</keyword>
<feature type="transmembrane region" description="Helical" evidence="8">
    <location>
        <begin position="358"/>
        <end position="379"/>
    </location>
</feature>
<dbReference type="RefSeq" id="XP_055868883.1">
    <property type="nucleotide sequence ID" value="XM_056012908.1"/>
</dbReference>
<feature type="transmembrane region" description="Helical" evidence="8">
    <location>
        <begin position="142"/>
        <end position="161"/>
    </location>
</feature>
<dbReference type="Pfam" id="PF14752">
    <property type="entry name" value="RBP_receptor"/>
    <property type="match status" value="1"/>
</dbReference>
<feature type="transmembrane region" description="Helical" evidence="8">
    <location>
        <begin position="34"/>
        <end position="54"/>
    </location>
</feature>
<dbReference type="OrthoDB" id="2376984at2759"/>
<evidence type="ECO:0000256" key="1">
    <source>
        <dbReference type="ARBA" id="ARBA00004651"/>
    </source>
</evidence>
<comment type="subcellular location">
    <subcellularLocation>
        <location evidence="1">Cell membrane</location>
        <topology evidence="1">Multi-pass membrane protein</topology>
    </subcellularLocation>
</comment>
<gene>
    <name evidence="10 11" type="primary">LOC106073675</name>
</gene>
<dbReference type="Proteomes" id="UP001165740">
    <property type="component" value="Chromosome 15"/>
</dbReference>
<evidence type="ECO:0000256" key="4">
    <source>
        <dbReference type="ARBA" id="ARBA00022692"/>
    </source>
</evidence>
<dbReference type="PANTHER" id="PTHR21444">
    <property type="entry name" value="COILED-COIL DOMAIN-CONTAINING PROTEIN 180"/>
    <property type="match status" value="1"/>
</dbReference>
<feature type="transmembrane region" description="Helical" evidence="8">
    <location>
        <begin position="82"/>
        <end position="100"/>
    </location>
</feature>
<evidence type="ECO:0000256" key="7">
    <source>
        <dbReference type="ARBA" id="ARBA00023170"/>
    </source>
</evidence>
<evidence type="ECO:0000256" key="3">
    <source>
        <dbReference type="ARBA" id="ARBA00022475"/>
    </source>
</evidence>
<keyword evidence="9" id="KW-1185">Reference proteome</keyword>
<feature type="transmembrane region" description="Helical" evidence="8">
    <location>
        <begin position="503"/>
        <end position="528"/>
    </location>
</feature>
<dbReference type="PANTHER" id="PTHR21444:SF15">
    <property type="entry name" value="RECEPTOR FOR RETINOL UPTAKE STRA6"/>
    <property type="match status" value="1"/>
</dbReference>
<dbReference type="GO" id="GO:0005886">
    <property type="term" value="C:plasma membrane"/>
    <property type="evidence" value="ECO:0007669"/>
    <property type="project" value="UniProtKB-SubCell"/>
</dbReference>
<accession>A0A9W2Z1Q7</accession>
<evidence type="ECO:0000256" key="5">
    <source>
        <dbReference type="ARBA" id="ARBA00022989"/>
    </source>
</evidence>
<feature type="transmembrane region" description="Helical" evidence="8">
    <location>
        <begin position="112"/>
        <end position="135"/>
    </location>
</feature>
<evidence type="ECO:0000313" key="10">
    <source>
        <dbReference type="RefSeq" id="XP_055868883.1"/>
    </source>
</evidence>
<dbReference type="RefSeq" id="XP_055868884.1">
    <property type="nucleotide sequence ID" value="XM_056012909.1"/>
</dbReference>
<feature type="transmembrane region" description="Helical" evidence="8">
    <location>
        <begin position="278"/>
        <end position="304"/>
    </location>
</feature>
<keyword evidence="4 8" id="KW-0812">Transmembrane</keyword>
<keyword evidence="2" id="KW-0813">Transport</keyword>
<evidence type="ECO:0000256" key="2">
    <source>
        <dbReference type="ARBA" id="ARBA00022448"/>
    </source>
</evidence>
<name>A0A9W2Z1Q7_BIOGL</name>
<evidence type="ECO:0000313" key="9">
    <source>
        <dbReference type="Proteomes" id="UP001165740"/>
    </source>
</evidence>
<dbReference type="InterPro" id="IPR026612">
    <property type="entry name" value="STRA6-like"/>
</dbReference>
<dbReference type="AlphaFoldDB" id="A0A9W2Z1Q7"/>
<keyword evidence="6 8" id="KW-0472">Membrane</keyword>
<dbReference type="OMA" id="IFPINIC"/>
<feature type="transmembrane region" description="Helical" evidence="8">
    <location>
        <begin position="181"/>
        <end position="201"/>
    </location>
</feature>
<protein>
    <submittedName>
        <fullName evidence="10 11">Stimulated by retinoic acid gene 6 protein-like isoform X1</fullName>
    </submittedName>
</protein>
<dbReference type="GO" id="GO:0034632">
    <property type="term" value="F:retinol transmembrane transporter activity"/>
    <property type="evidence" value="ECO:0007669"/>
    <property type="project" value="InterPro"/>
</dbReference>
<feature type="transmembrane region" description="Helical" evidence="8">
    <location>
        <begin position="465"/>
        <end position="483"/>
    </location>
</feature>
<dbReference type="GO" id="GO:0071939">
    <property type="term" value="P:vitamin A import into cell"/>
    <property type="evidence" value="ECO:0007669"/>
    <property type="project" value="TreeGrafter"/>
</dbReference>
<sequence>MASTALHYLQRLNALRNSNETQEECISAIDEIKFYQFSLIPAFCLTILMAFTMNRTQRWKDFLRGRPGLVYPMDTMTRLSRLSYCAAFGATAFLVYQITIQRQFAINYDGPISLKALIAIVSMLIYGMVFFPIFACLALRTAFGYALGSLYIWVFFIIDVISLDDCAEDLEKRKVRLILRFLPSVICRAFLSLSLPVKFVMACKKGSYFRNVTTGNTLEKTLDQVRDSYQGRHVRKLLRKKERKQKLVGVKNKIKSLFAKIWSLFYHREKGYRFQSRFVSMLFVGGCVVYILTVEFLFFALTLLKYLNYKLDQLGNTLEDLFGYLWQFSDDPDYQEFIGDLGNLTLAVEIVLIQATDVVYYSIIVSCTLSCAIILINILHMCTSFRKNLFTLYKGDDSLIPLASEFSSINLCVGSIKFGGFQVAYLIWGYVILTIVLTLVCLVLGGFISVLIFGFTDWLVNKVLQIWPGLLVAIALLIIQKLLARFLFLQGDGQHLRLDNRRFYFIFTYFMFFYNIFLGIASCLLRIIKSLIFGIICLCRLDISTLPRKFEGFDPGFTAYKGYIHMEVAHTHPVVLVFIQLLYTLSRKRKGLDPEPVESCKQQPDTKYSIPMKRAIRNRAAQFNWLVLYTLLHNPSVRIYRKGFIQSMRKAIKEGLKIPISDQPITDFDLVKLQEERDKEEQELAKTNKQNGATSPTIFNLAPVNFSENYKNAYSAHAYIDMKQSEKM</sequence>
<keyword evidence="7" id="KW-0675">Receptor</keyword>
<evidence type="ECO:0000256" key="8">
    <source>
        <dbReference type="SAM" id="Phobius"/>
    </source>
</evidence>
<feature type="transmembrane region" description="Helical" evidence="8">
    <location>
        <begin position="425"/>
        <end position="453"/>
    </location>
</feature>
<dbReference type="GO" id="GO:0038023">
    <property type="term" value="F:signaling receptor activity"/>
    <property type="evidence" value="ECO:0007669"/>
    <property type="project" value="InterPro"/>
</dbReference>
<evidence type="ECO:0000313" key="11">
    <source>
        <dbReference type="RefSeq" id="XP_055868884.1"/>
    </source>
</evidence>
<dbReference type="GeneID" id="106073675"/>
<keyword evidence="5 8" id="KW-1133">Transmembrane helix</keyword>
<organism evidence="9 11">
    <name type="scientific">Biomphalaria glabrata</name>
    <name type="common">Bloodfluke planorb</name>
    <name type="synonym">Freshwater snail</name>
    <dbReference type="NCBI Taxonomy" id="6526"/>
    <lineage>
        <taxon>Eukaryota</taxon>
        <taxon>Metazoa</taxon>
        <taxon>Spiralia</taxon>
        <taxon>Lophotrochozoa</taxon>
        <taxon>Mollusca</taxon>
        <taxon>Gastropoda</taxon>
        <taxon>Heterobranchia</taxon>
        <taxon>Euthyneura</taxon>
        <taxon>Panpulmonata</taxon>
        <taxon>Hygrophila</taxon>
        <taxon>Lymnaeoidea</taxon>
        <taxon>Planorbidae</taxon>
        <taxon>Biomphalaria</taxon>
    </lineage>
</organism>
<evidence type="ECO:0000256" key="6">
    <source>
        <dbReference type="ARBA" id="ARBA00023136"/>
    </source>
</evidence>
<proteinExistence type="predicted"/>
<reference evidence="10 11" key="1">
    <citation type="submission" date="2025-04" db="UniProtKB">
        <authorList>
            <consortium name="RefSeq"/>
        </authorList>
    </citation>
    <scope>IDENTIFICATION</scope>
</reference>